<evidence type="ECO:0000256" key="1">
    <source>
        <dbReference type="SAM" id="MobiDB-lite"/>
    </source>
</evidence>
<organism evidence="2 3">
    <name type="scientific">Glarea lozoyensis (strain ATCC 20868 / MF5171)</name>
    <dbReference type="NCBI Taxonomy" id="1116229"/>
    <lineage>
        <taxon>Eukaryota</taxon>
        <taxon>Fungi</taxon>
        <taxon>Dikarya</taxon>
        <taxon>Ascomycota</taxon>
        <taxon>Pezizomycotina</taxon>
        <taxon>Leotiomycetes</taxon>
        <taxon>Helotiales</taxon>
        <taxon>Helotiaceae</taxon>
        <taxon>Glarea</taxon>
    </lineage>
</organism>
<dbReference type="OrthoDB" id="3641178at2759"/>
<feature type="region of interest" description="Disordered" evidence="1">
    <location>
        <begin position="281"/>
        <end position="300"/>
    </location>
</feature>
<dbReference type="GeneID" id="19459867"/>
<protein>
    <submittedName>
        <fullName evidence="2">Uncharacterized protein</fullName>
    </submittedName>
</protein>
<evidence type="ECO:0000313" key="2">
    <source>
        <dbReference type="EMBL" id="EPE29649.1"/>
    </source>
</evidence>
<feature type="region of interest" description="Disordered" evidence="1">
    <location>
        <begin position="195"/>
        <end position="223"/>
    </location>
</feature>
<evidence type="ECO:0000313" key="3">
    <source>
        <dbReference type="Proteomes" id="UP000016922"/>
    </source>
</evidence>
<reference evidence="2 3" key="1">
    <citation type="journal article" date="2013" name="BMC Genomics">
        <title>Genomics-driven discovery of the pneumocandin biosynthetic gene cluster in the fungus Glarea lozoyensis.</title>
        <authorList>
            <person name="Chen L."/>
            <person name="Yue Q."/>
            <person name="Zhang X."/>
            <person name="Xiang M."/>
            <person name="Wang C."/>
            <person name="Li S."/>
            <person name="Che Y."/>
            <person name="Ortiz-Lopez F.J."/>
            <person name="Bills G.F."/>
            <person name="Liu X."/>
            <person name="An Z."/>
        </authorList>
    </citation>
    <scope>NUCLEOTIDE SEQUENCE [LARGE SCALE GENOMIC DNA]</scope>
    <source>
        <strain evidence="3">ATCC 20868 / MF5171</strain>
    </source>
</reference>
<dbReference type="AlphaFoldDB" id="S3CXI6"/>
<feature type="region of interest" description="Disordered" evidence="1">
    <location>
        <begin position="20"/>
        <end position="54"/>
    </location>
</feature>
<dbReference type="EMBL" id="KE145367">
    <property type="protein sequence ID" value="EPE29649.1"/>
    <property type="molecule type" value="Genomic_DNA"/>
</dbReference>
<dbReference type="Proteomes" id="UP000016922">
    <property type="component" value="Unassembled WGS sequence"/>
</dbReference>
<feature type="compositionally biased region" description="Polar residues" evidence="1">
    <location>
        <begin position="195"/>
        <end position="219"/>
    </location>
</feature>
<feature type="compositionally biased region" description="Pro residues" evidence="1">
    <location>
        <begin position="285"/>
        <end position="298"/>
    </location>
</feature>
<gene>
    <name evidence="2" type="ORF">GLAREA_00809</name>
</gene>
<dbReference type="KEGG" id="glz:GLAREA_00809"/>
<dbReference type="RefSeq" id="XP_008083758.1">
    <property type="nucleotide sequence ID" value="XM_008085567.1"/>
</dbReference>
<dbReference type="eggNOG" id="ENOG502SZWN">
    <property type="taxonomic scope" value="Eukaryota"/>
</dbReference>
<dbReference type="OMA" id="LHFYAAN"/>
<accession>S3CXI6</accession>
<name>S3CXI6_GLAL2</name>
<dbReference type="HOGENOM" id="CLU_510968_0_0_1"/>
<feature type="region of interest" description="Disordered" evidence="1">
    <location>
        <begin position="344"/>
        <end position="366"/>
    </location>
</feature>
<feature type="compositionally biased region" description="Low complexity" evidence="1">
    <location>
        <begin position="351"/>
        <end position="366"/>
    </location>
</feature>
<sequence length="428" mass="47606">MDQLIPLFLKATAPQTQNSQICRWNPDPIPRAESPTLPLPSKSTSRPRRRPGPVTDLTIVPYTASEWLKVMEEVKTLYYKQQYRQCSARCKQILETIRDPYRVHPLYSIYLCFFAASSLELTARSLHNNSSLKLPLLQESLTYYRKAQSYMEFAAFATNPDIIHASSHKSHSSMSSSIRSSVESVFSETSNSSVASSILDSPTSTDTPELKRQNSTSSILKPAPLRTNKKRVSFLLTSEPTIPDSQNGGIMTAEDLLARFPSPPTHDTLSPTIIPQNYAALTTYNPPPSPTYPLPSPSPSHISARALARYKSHLTSLKSQLEYHAASTTAQIHTLSTIRRARRSNGPDLFSQSPSTSPTSPTTATQPTATLALGLGLTPETTSSSHTLTSRIQRLKQRNWLRPRFNAVRYQDLCDRAIAELDDGGWHH</sequence>
<keyword evidence="3" id="KW-1185">Reference proteome</keyword>
<proteinExistence type="predicted"/>
<feature type="compositionally biased region" description="Low complexity" evidence="1">
    <location>
        <begin position="34"/>
        <end position="44"/>
    </location>
</feature>